<dbReference type="Proteomes" id="UP001374803">
    <property type="component" value="Chromosome"/>
</dbReference>
<dbReference type="EMBL" id="CP089983">
    <property type="protein sequence ID" value="WXB01536.1"/>
    <property type="molecule type" value="Genomic_DNA"/>
</dbReference>
<dbReference type="InterPro" id="IPR018060">
    <property type="entry name" value="HTH_AraC"/>
</dbReference>
<dbReference type="InterPro" id="IPR009057">
    <property type="entry name" value="Homeodomain-like_sf"/>
</dbReference>
<evidence type="ECO:0000256" key="1">
    <source>
        <dbReference type="ARBA" id="ARBA00023015"/>
    </source>
</evidence>
<name>A0ABZ2KS71_9BACT</name>
<accession>A0ABZ2KS71</accession>
<protein>
    <submittedName>
        <fullName evidence="5">AraC family transcriptional regulator</fullName>
    </submittedName>
</protein>
<evidence type="ECO:0000313" key="6">
    <source>
        <dbReference type="Proteomes" id="UP001374803"/>
    </source>
</evidence>
<evidence type="ECO:0000256" key="3">
    <source>
        <dbReference type="SAM" id="MobiDB-lite"/>
    </source>
</evidence>
<feature type="domain" description="HTH araC/xylS-type" evidence="4">
    <location>
        <begin position="196"/>
        <end position="294"/>
    </location>
</feature>
<keyword evidence="1" id="KW-0805">Transcription regulation</keyword>
<reference evidence="5" key="1">
    <citation type="submission" date="2021-12" db="EMBL/GenBank/DDBJ databases">
        <title>Discovery of the Pendulisporaceae a myxobacterial family with distinct sporulation behavior and unique specialized metabolism.</title>
        <authorList>
            <person name="Garcia R."/>
            <person name="Popoff A."/>
            <person name="Bader C.D."/>
            <person name="Loehr J."/>
            <person name="Walesch S."/>
            <person name="Walt C."/>
            <person name="Boldt J."/>
            <person name="Bunk B."/>
            <person name="Haeckl F.J.F.P.J."/>
            <person name="Gunesch A.P."/>
            <person name="Birkelbach J."/>
            <person name="Nuebel U."/>
            <person name="Pietschmann T."/>
            <person name="Bach T."/>
            <person name="Mueller R."/>
        </authorList>
    </citation>
    <scope>NUCLEOTIDE SEQUENCE</scope>
    <source>
        <strain evidence="5">MSr11367</strain>
    </source>
</reference>
<sequence length="308" mass="33857">MPFELLRDAIQRYTDTHTENLEGGYATDIPSVIFARYADVARSHRTLYASAGVCFVVQGGKEVVLGSDVIKYRAGKFAVIGVDLPVAVHVTEASHEAPYLAVIFGIDLGIMREVVEAIEDEGAPSEPEALGYFVGDIPPAAAEAAARIVRLLDTPKAIPVLYPAMARELYYWLVTSAHGAPFRQLVRRNGYAARISRAIRIIREEVRQPIRIERLAAVAGMSESSFHVHFKALTSMSPLQYQKHLRLLLARHLLVTSEANASEAAYQVGYASASQFSREYSRMFGYPPSRESVASHSPAEQAAARRAP</sequence>
<dbReference type="SUPFAM" id="SSF46689">
    <property type="entry name" value="Homeodomain-like"/>
    <property type="match status" value="2"/>
</dbReference>
<dbReference type="Pfam" id="PF06719">
    <property type="entry name" value="AraC_N"/>
    <property type="match status" value="1"/>
</dbReference>
<feature type="region of interest" description="Disordered" evidence="3">
    <location>
        <begin position="287"/>
        <end position="308"/>
    </location>
</feature>
<dbReference type="Gene3D" id="1.10.10.60">
    <property type="entry name" value="Homeodomain-like"/>
    <property type="match status" value="2"/>
</dbReference>
<dbReference type="SMART" id="SM00342">
    <property type="entry name" value="HTH_ARAC"/>
    <property type="match status" value="1"/>
</dbReference>
<dbReference type="PANTHER" id="PTHR43436:SF1">
    <property type="entry name" value="TRANSCRIPTIONAL REGULATORY PROTEIN"/>
    <property type="match status" value="1"/>
</dbReference>
<keyword evidence="2" id="KW-0804">Transcription</keyword>
<evidence type="ECO:0000256" key="2">
    <source>
        <dbReference type="ARBA" id="ARBA00023163"/>
    </source>
</evidence>
<keyword evidence="6" id="KW-1185">Reference proteome</keyword>
<proteinExistence type="predicted"/>
<dbReference type="PROSITE" id="PS01124">
    <property type="entry name" value="HTH_ARAC_FAMILY_2"/>
    <property type="match status" value="1"/>
</dbReference>
<organism evidence="5 6">
    <name type="scientific">Pendulispora rubella</name>
    <dbReference type="NCBI Taxonomy" id="2741070"/>
    <lineage>
        <taxon>Bacteria</taxon>
        <taxon>Pseudomonadati</taxon>
        <taxon>Myxococcota</taxon>
        <taxon>Myxococcia</taxon>
        <taxon>Myxococcales</taxon>
        <taxon>Sorangiineae</taxon>
        <taxon>Pendulisporaceae</taxon>
        <taxon>Pendulispora</taxon>
    </lineage>
</organism>
<evidence type="ECO:0000313" key="5">
    <source>
        <dbReference type="EMBL" id="WXB01536.1"/>
    </source>
</evidence>
<dbReference type="PANTHER" id="PTHR43436">
    <property type="entry name" value="ARAC-FAMILY TRANSCRIPTIONAL REGULATOR"/>
    <property type="match status" value="1"/>
</dbReference>
<dbReference type="RefSeq" id="WP_394831151.1">
    <property type="nucleotide sequence ID" value="NZ_CP089929.1"/>
</dbReference>
<evidence type="ECO:0000259" key="4">
    <source>
        <dbReference type="PROSITE" id="PS01124"/>
    </source>
</evidence>
<gene>
    <name evidence="5" type="ORF">LVJ94_32030</name>
</gene>
<dbReference type="InterPro" id="IPR009594">
    <property type="entry name" value="Tscrpt_reg_HTH_AraC_N"/>
</dbReference>
<dbReference type="Pfam" id="PF12833">
    <property type="entry name" value="HTH_18"/>
    <property type="match status" value="1"/>
</dbReference>